<comment type="caution">
    <text evidence="3">The sequence shown here is derived from an EMBL/GenBank/DDBJ whole genome shotgun (WGS) entry which is preliminary data.</text>
</comment>
<reference evidence="3 4" key="1">
    <citation type="submission" date="2016-11" db="EMBL/GenBank/DDBJ databases">
        <title>Description of two novel members of the family Erysipelotrichaceae: Ileibacterium lipovorans gen. nov., sp. nov. and Dubosiella newyorkensis, gen. nov., sp. nov.</title>
        <authorList>
            <person name="Cox L.M."/>
            <person name="Sohn J."/>
            <person name="Tyrrell K.L."/>
            <person name="Citron D.M."/>
            <person name="Lawson P.A."/>
            <person name="Patel N.B."/>
            <person name="Iizumi T."/>
            <person name="Perez-Perez G.I."/>
            <person name="Goldstein E.J."/>
            <person name="Blaser M.J."/>
        </authorList>
    </citation>
    <scope>NUCLEOTIDE SEQUENCE [LARGE SCALE GENOMIC DNA]</scope>
    <source>
        <strain evidence="3 4">NYU-BL-A3</strain>
    </source>
</reference>
<dbReference type="AlphaFoldDB" id="A0A1U7NGL0"/>
<dbReference type="RefSeq" id="WP_075819144.1">
    <property type="nucleotide sequence ID" value="NZ_MPJW01000115.1"/>
</dbReference>
<feature type="region of interest" description="Disordered" evidence="2">
    <location>
        <begin position="162"/>
        <end position="187"/>
    </location>
</feature>
<keyword evidence="1" id="KW-0175">Coiled coil</keyword>
<evidence type="ECO:0000313" key="3">
    <source>
        <dbReference type="EMBL" id="OLU40179.1"/>
    </source>
</evidence>
<evidence type="ECO:0000313" key="4">
    <source>
        <dbReference type="Proteomes" id="UP000186341"/>
    </source>
</evidence>
<gene>
    <name evidence="3" type="ORF">BO222_05570</name>
</gene>
<dbReference type="GeneID" id="82202680"/>
<dbReference type="Proteomes" id="UP000186341">
    <property type="component" value="Unassembled WGS sequence"/>
</dbReference>
<proteinExistence type="predicted"/>
<feature type="region of interest" description="Disordered" evidence="2">
    <location>
        <begin position="238"/>
        <end position="261"/>
    </location>
</feature>
<evidence type="ECO:0000256" key="1">
    <source>
        <dbReference type="SAM" id="Coils"/>
    </source>
</evidence>
<feature type="coiled-coil region" evidence="1">
    <location>
        <begin position="190"/>
        <end position="228"/>
    </location>
</feature>
<sequence length="261" mass="29519">MMEEVEQSDIIQVLRSYTSNTIACEPEPGKIACIFVDLGDGNYELIADDESLRAYKGQKGSYVDPALVSANGLAEISAESDPYIADAVIDSDNAAKENKKAARAAARADMILDSDRADCSQEKPDNTSWTYPEGTDYVKPNPENKLSDETYVIENPDRDQVTVEDSDSSMFQNAADPKTGMNQDIPREPNERIRSDVQELIEHNEEVIRDKKARIEEHEEQIQRDSMDFMKTIHQMEIDHDERVIDGKQKENDELKLSQDR</sequence>
<keyword evidence="4" id="KW-1185">Reference proteome</keyword>
<feature type="region of interest" description="Disordered" evidence="2">
    <location>
        <begin position="117"/>
        <end position="144"/>
    </location>
</feature>
<organism evidence="3 4">
    <name type="scientific">Ileibacterium valens</name>
    <dbReference type="NCBI Taxonomy" id="1862668"/>
    <lineage>
        <taxon>Bacteria</taxon>
        <taxon>Bacillati</taxon>
        <taxon>Bacillota</taxon>
        <taxon>Erysipelotrichia</taxon>
        <taxon>Erysipelotrichales</taxon>
        <taxon>Erysipelotrichaceae</taxon>
        <taxon>Ileibacterium</taxon>
    </lineage>
</organism>
<accession>A0A1U7NGL0</accession>
<protein>
    <submittedName>
        <fullName evidence="3">Uncharacterized protein</fullName>
    </submittedName>
</protein>
<dbReference type="EMBL" id="MPJW01000115">
    <property type="protein sequence ID" value="OLU40179.1"/>
    <property type="molecule type" value="Genomic_DNA"/>
</dbReference>
<name>A0A1U7NGL0_9FIRM</name>
<evidence type="ECO:0000256" key="2">
    <source>
        <dbReference type="SAM" id="MobiDB-lite"/>
    </source>
</evidence>